<dbReference type="GO" id="GO:0015774">
    <property type="term" value="P:polysaccharide transport"/>
    <property type="evidence" value="ECO:0007669"/>
    <property type="project" value="InterPro"/>
</dbReference>
<proteinExistence type="predicted"/>
<dbReference type="InterPro" id="IPR007833">
    <property type="entry name" value="Capsule_polysaccharide_synth"/>
</dbReference>
<dbReference type="CDD" id="cd16441">
    <property type="entry name" value="beta_Kdo_transferase_KpsS"/>
    <property type="match status" value="1"/>
</dbReference>
<dbReference type="RefSeq" id="WP_094474953.1">
    <property type="nucleotide sequence ID" value="NZ_NOXT01000123.1"/>
</dbReference>
<dbReference type="Proteomes" id="UP000216991">
    <property type="component" value="Unassembled WGS sequence"/>
</dbReference>
<dbReference type="AlphaFoldDB" id="A0A255Y7E2"/>
<reference evidence="1 2" key="1">
    <citation type="submission" date="2017-07" db="EMBL/GenBank/DDBJ databases">
        <title>Sandarakinorhabdus cyanobacteriorum sp. nov., a novel bacterium isolated from cyanobacterial aggregates in a eutrophic lake.</title>
        <authorList>
            <person name="Cai H."/>
        </authorList>
    </citation>
    <scope>NUCLEOTIDE SEQUENCE [LARGE SCALE GENOMIC DNA]</scope>
    <source>
        <strain evidence="1 2">TH057</strain>
    </source>
</reference>
<dbReference type="Pfam" id="PF05159">
    <property type="entry name" value="Capsule_synth"/>
    <property type="match status" value="1"/>
</dbReference>
<protein>
    <submittedName>
        <fullName evidence="1">Capsular biosynthesis protein</fullName>
    </submittedName>
</protein>
<dbReference type="GO" id="GO:0000271">
    <property type="term" value="P:polysaccharide biosynthetic process"/>
    <property type="evidence" value="ECO:0007669"/>
    <property type="project" value="InterPro"/>
</dbReference>
<gene>
    <name evidence="1" type="ORF">CHU93_14750</name>
</gene>
<comment type="caution">
    <text evidence="1">The sequence shown here is derived from an EMBL/GenBank/DDBJ whole genome shotgun (WGS) entry which is preliminary data.</text>
</comment>
<evidence type="ECO:0000313" key="2">
    <source>
        <dbReference type="Proteomes" id="UP000216991"/>
    </source>
</evidence>
<organism evidence="1 2">
    <name type="scientific">Sandarakinorhabdus cyanobacteriorum</name>
    <dbReference type="NCBI Taxonomy" id="1981098"/>
    <lineage>
        <taxon>Bacteria</taxon>
        <taxon>Pseudomonadati</taxon>
        <taxon>Pseudomonadota</taxon>
        <taxon>Alphaproteobacteria</taxon>
        <taxon>Sphingomonadales</taxon>
        <taxon>Sphingosinicellaceae</taxon>
        <taxon>Sandarakinorhabdus</taxon>
    </lineage>
</organism>
<dbReference type="OrthoDB" id="9794206at2"/>
<name>A0A255Y7E2_9SPHN</name>
<keyword evidence="2" id="KW-1185">Reference proteome</keyword>
<sequence length="393" mass="43300">MGPLFRALGKGLMARGHVVHKVNFNGGDRAFWRLPGGIDYRGTLADWPAALRAIIQRHNVTDVMLFGDCRDHHVEAKAVCRELGVRVFVFEEGYVRPDWVTMEEGGVNGNSSLPRDPAWYRQTAAALPPVPPHGRVLSSFRRRALEGFAYNAADVLSRWHYPHWNNHRPWHPLVEGMGWLRKLWRKSDREAAGQALMARLAAGGAPYVLFPLQLDSDAQIRIHSPFVGIADALKTVIQSFAAHAPADLRLLVKEHPLDNGVRDWAQETADIASKFKVADRVDYLVGGDIEAIAAAARGMVTINSTTGTLGLALGVPVVVLGHAIYDLPDITCQNGLDDFWANPTPPDAQSFAAFRRVLIDRCLIPGGFFSGEALDRVVKHAIARFEGVPLLPE</sequence>
<accession>A0A255Y7E2</accession>
<dbReference type="EMBL" id="NOXT01000123">
    <property type="protein sequence ID" value="OYQ25128.1"/>
    <property type="molecule type" value="Genomic_DNA"/>
</dbReference>
<evidence type="ECO:0000313" key="1">
    <source>
        <dbReference type="EMBL" id="OYQ25128.1"/>
    </source>
</evidence>